<dbReference type="InterPro" id="IPR036365">
    <property type="entry name" value="PGBD-like_sf"/>
</dbReference>
<name>B3PD73_CELJU</name>
<protein>
    <submittedName>
        <fullName evidence="10">Cell wall degradation protein</fullName>
    </submittedName>
</protein>
<feature type="region of interest" description="Disordered" evidence="8">
    <location>
        <begin position="125"/>
        <end position="152"/>
    </location>
</feature>
<dbReference type="GO" id="GO:0071555">
    <property type="term" value="P:cell wall organization"/>
    <property type="evidence" value="ECO:0007669"/>
    <property type="project" value="UniProtKB-UniRule"/>
</dbReference>
<evidence type="ECO:0000256" key="6">
    <source>
        <dbReference type="ARBA" id="ARBA00023316"/>
    </source>
</evidence>
<dbReference type="EMBL" id="CP000934">
    <property type="protein sequence ID" value="ACE83169.1"/>
    <property type="molecule type" value="Genomic_DNA"/>
</dbReference>
<gene>
    <name evidence="10" type="ordered locus">CJA_3031</name>
</gene>
<evidence type="ECO:0000256" key="5">
    <source>
        <dbReference type="ARBA" id="ARBA00022984"/>
    </source>
</evidence>
<feature type="compositionally biased region" description="Low complexity" evidence="8">
    <location>
        <begin position="401"/>
        <end position="415"/>
    </location>
</feature>
<dbReference type="AlphaFoldDB" id="B3PD73"/>
<dbReference type="Pfam" id="PF03734">
    <property type="entry name" value="YkuD"/>
    <property type="match status" value="1"/>
</dbReference>
<dbReference type="SUPFAM" id="SSF47090">
    <property type="entry name" value="PGBD-like"/>
    <property type="match status" value="1"/>
</dbReference>
<dbReference type="InterPro" id="IPR052905">
    <property type="entry name" value="LD-transpeptidase_YkuD-like"/>
</dbReference>
<feature type="active site" description="Proton donor/acceptor" evidence="7">
    <location>
        <position position="646"/>
    </location>
</feature>
<dbReference type="InterPro" id="IPR036366">
    <property type="entry name" value="PGBDSf"/>
</dbReference>
<dbReference type="InterPro" id="IPR038063">
    <property type="entry name" value="Transpep_catalytic_dom"/>
</dbReference>
<dbReference type="InterPro" id="IPR005490">
    <property type="entry name" value="LD_TPept_cat_dom"/>
</dbReference>
<dbReference type="GO" id="GO:0004180">
    <property type="term" value="F:carboxypeptidase activity"/>
    <property type="evidence" value="ECO:0007669"/>
    <property type="project" value="UniProtKB-ARBA"/>
</dbReference>
<dbReference type="STRING" id="498211.CJA_3031"/>
<dbReference type="PROSITE" id="PS52029">
    <property type="entry name" value="LD_TPASE"/>
    <property type="match status" value="1"/>
</dbReference>
<dbReference type="Gene3D" id="2.40.440.10">
    <property type="entry name" value="L,D-transpeptidase catalytic domain-like"/>
    <property type="match status" value="1"/>
</dbReference>
<dbReference type="Gene3D" id="1.10.101.10">
    <property type="entry name" value="PGBD-like superfamily/PGBD"/>
    <property type="match status" value="1"/>
</dbReference>
<dbReference type="GO" id="GO:0016740">
    <property type="term" value="F:transferase activity"/>
    <property type="evidence" value="ECO:0007669"/>
    <property type="project" value="UniProtKB-KW"/>
</dbReference>
<keyword evidence="4 7" id="KW-0133">Cell shape</keyword>
<evidence type="ECO:0000256" key="8">
    <source>
        <dbReference type="SAM" id="MobiDB-lite"/>
    </source>
</evidence>
<dbReference type="HOGENOM" id="CLU_020360_3_4_6"/>
<keyword evidence="3" id="KW-0808">Transferase</keyword>
<evidence type="ECO:0000259" key="9">
    <source>
        <dbReference type="PROSITE" id="PS52029"/>
    </source>
</evidence>
<proteinExistence type="inferred from homology"/>
<accession>B3PD73</accession>
<evidence type="ECO:0000313" key="11">
    <source>
        <dbReference type="Proteomes" id="UP000001036"/>
    </source>
</evidence>
<keyword evidence="5 7" id="KW-0573">Peptidoglycan synthesis</keyword>
<evidence type="ECO:0000256" key="7">
    <source>
        <dbReference type="PROSITE-ProRule" id="PRU01373"/>
    </source>
</evidence>
<dbReference type="GO" id="GO:0008360">
    <property type="term" value="P:regulation of cell shape"/>
    <property type="evidence" value="ECO:0007669"/>
    <property type="project" value="UniProtKB-UniRule"/>
</dbReference>
<evidence type="ECO:0000256" key="4">
    <source>
        <dbReference type="ARBA" id="ARBA00022960"/>
    </source>
</evidence>
<feature type="compositionally biased region" description="Low complexity" evidence="8">
    <location>
        <begin position="136"/>
        <end position="150"/>
    </location>
</feature>
<dbReference type="GO" id="GO:0009252">
    <property type="term" value="P:peptidoglycan biosynthetic process"/>
    <property type="evidence" value="ECO:0007669"/>
    <property type="project" value="UniProtKB-UniPathway"/>
</dbReference>
<evidence type="ECO:0000256" key="3">
    <source>
        <dbReference type="ARBA" id="ARBA00022679"/>
    </source>
</evidence>
<dbReference type="PANTHER" id="PTHR41533:SF2">
    <property type="entry name" value="BLR7131 PROTEIN"/>
    <property type="match status" value="1"/>
</dbReference>
<dbReference type="eggNOG" id="COG2989">
    <property type="taxonomic scope" value="Bacteria"/>
</dbReference>
<sequence>MVVLRQPCCGSGIPDAEPLRSYGLPKKQAEGDPSTALVLWQRPTCCVFVVCEVVVGSRMNLSGGWMRAGTLYRSLKTGLMLLVVVELLWIKPLWAQSAVPLSPEQAYEIRLSQLLAEHLTPYLPPTVSPDNQQQTAAISSPASASASSDAPVGDKPVVSPLTNSAADMPLAVAEFYALRNFRPVWVSRDQYQALIQAIAGLAEDGLEPEDYQLTRLQQGFFLVGDMAPEVLPLRLADELTATTAYLRALFHLYNGKVDAEGLHPQWQFSWSAMGPEPWRQAIATAVTSGVVTSGAIDDVFARARPQHRIYSGLRAGLLRYRQLVDDGGWPALESGPTLKPCMIDPLIAVLRRRLAVSGEYQPPVADQRPASSSLDSAAGSLPPQVRKCLAAAPPAAITSKTGTSSTYAPSSSAASQQGEQVDVDNAQSALLSSASSSPASTADASVSSLPAINPDEVFDEYLVEAVKTFQREQYLEVDGAIGPATRAALNVSAKTRLEQIRVNLDRARWLLHSIPPEMVLVDIAGFKVTYFKASQPIWRSRVQVGMAYRTSPLFRSEVNYITLNPTWTVPPTILRKDILPKLRKGDLSYLRDNRIRVLNRQGQELDPASIDWQRPGAITLRQDAGPKAALGKAVIRFPNSHAVYLHDTPHQRLFEKSQRAFSSGCIRVERALELVQLLLSDTPGWDAAAIEKALATGNTRNVILARRVPILLAYWTADVIDEHKVVFKPDIYARDPVLLAALNRRD</sequence>
<dbReference type="InterPro" id="IPR045380">
    <property type="entry name" value="LD_TPept_scaffold_dom"/>
</dbReference>
<feature type="active site" description="Nucleophile" evidence="7">
    <location>
        <position position="665"/>
    </location>
</feature>
<evidence type="ECO:0000313" key="10">
    <source>
        <dbReference type="EMBL" id="ACE83169.1"/>
    </source>
</evidence>
<dbReference type="SUPFAM" id="SSF141523">
    <property type="entry name" value="L,D-transpeptidase catalytic domain-like"/>
    <property type="match status" value="1"/>
</dbReference>
<comment type="pathway">
    <text evidence="1 7">Cell wall biogenesis; peptidoglycan biosynthesis.</text>
</comment>
<dbReference type="InterPro" id="IPR002477">
    <property type="entry name" value="Peptidoglycan-bd-like"/>
</dbReference>
<dbReference type="Proteomes" id="UP000001036">
    <property type="component" value="Chromosome"/>
</dbReference>
<dbReference type="UniPathway" id="UPA00219"/>
<dbReference type="CDD" id="cd16913">
    <property type="entry name" value="YkuD_like"/>
    <property type="match status" value="1"/>
</dbReference>
<feature type="region of interest" description="Disordered" evidence="8">
    <location>
        <begin position="398"/>
        <end position="422"/>
    </location>
</feature>
<comment type="similarity">
    <text evidence="2">Belongs to the YkuD family.</text>
</comment>
<keyword evidence="11" id="KW-1185">Reference proteome</keyword>
<dbReference type="Pfam" id="PF20142">
    <property type="entry name" value="Scaffold"/>
    <property type="match status" value="1"/>
</dbReference>
<reference evidence="10 11" key="1">
    <citation type="journal article" date="2008" name="J. Bacteriol.">
        <title>Insights into plant cell wall degradation from the genome sequence of the soil bacterium Cellvibrio japonicus.</title>
        <authorList>
            <person name="Deboy R.T."/>
            <person name="Mongodin E.F."/>
            <person name="Fouts D.E."/>
            <person name="Tailford L.E."/>
            <person name="Khouri H."/>
            <person name="Emerson J.B."/>
            <person name="Mohamoud Y."/>
            <person name="Watkins K."/>
            <person name="Henrissat B."/>
            <person name="Gilbert H.J."/>
            <person name="Nelson K.E."/>
        </authorList>
    </citation>
    <scope>NUCLEOTIDE SEQUENCE [LARGE SCALE GENOMIC DNA]</scope>
    <source>
        <strain evidence="10 11">Ueda107</strain>
    </source>
</reference>
<dbReference type="Pfam" id="PF01471">
    <property type="entry name" value="PG_binding_1"/>
    <property type="match status" value="1"/>
</dbReference>
<dbReference type="PANTHER" id="PTHR41533">
    <property type="entry name" value="L,D-TRANSPEPTIDASE HI_1667-RELATED"/>
    <property type="match status" value="1"/>
</dbReference>
<feature type="domain" description="L,D-TPase catalytic" evidence="9">
    <location>
        <begin position="517"/>
        <end position="690"/>
    </location>
</feature>
<evidence type="ECO:0000256" key="1">
    <source>
        <dbReference type="ARBA" id="ARBA00004752"/>
    </source>
</evidence>
<dbReference type="KEGG" id="cja:CJA_3031"/>
<organism evidence="10 11">
    <name type="scientific">Cellvibrio japonicus (strain Ueda107)</name>
    <name type="common">Pseudomonas fluorescens subsp. cellulosa</name>
    <dbReference type="NCBI Taxonomy" id="498211"/>
    <lineage>
        <taxon>Bacteria</taxon>
        <taxon>Pseudomonadati</taxon>
        <taxon>Pseudomonadota</taxon>
        <taxon>Gammaproteobacteria</taxon>
        <taxon>Cellvibrionales</taxon>
        <taxon>Cellvibrionaceae</taxon>
        <taxon>Cellvibrio</taxon>
    </lineage>
</organism>
<keyword evidence="6 7" id="KW-0961">Cell wall biogenesis/degradation</keyword>
<evidence type="ECO:0000256" key="2">
    <source>
        <dbReference type="ARBA" id="ARBA00005992"/>
    </source>
</evidence>